<protein>
    <recommendedName>
        <fullName evidence="3">WD40 repeat-like protein</fullName>
    </recommendedName>
</protein>
<dbReference type="Gene3D" id="2.130.10.10">
    <property type="entry name" value="YVTN repeat-like/Quinoprotein amine dehydrogenase"/>
    <property type="match status" value="1"/>
</dbReference>
<evidence type="ECO:0000313" key="1">
    <source>
        <dbReference type="EMBL" id="KIY61235.1"/>
    </source>
</evidence>
<dbReference type="SUPFAM" id="SSF50978">
    <property type="entry name" value="WD40 repeat-like"/>
    <property type="match status" value="1"/>
</dbReference>
<dbReference type="AlphaFoldDB" id="A0A0D7ATC4"/>
<reference evidence="1 2" key="1">
    <citation type="journal article" date="2015" name="Fungal Genet. Biol.">
        <title>Evolution of novel wood decay mechanisms in Agaricales revealed by the genome sequences of Fistulina hepatica and Cylindrobasidium torrendii.</title>
        <authorList>
            <person name="Floudas D."/>
            <person name="Held B.W."/>
            <person name="Riley R."/>
            <person name="Nagy L.G."/>
            <person name="Koehler G."/>
            <person name="Ransdell A.S."/>
            <person name="Younus H."/>
            <person name="Chow J."/>
            <person name="Chiniquy J."/>
            <person name="Lipzen A."/>
            <person name="Tritt A."/>
            <person name="Sun H."/>
            <person name="Haridas S."/>
            <person name="LaButti K."/>
            <person name="Ohm R.A."/>
            <person name="Kues U."/>
            <person name="Blanchette R.A."/>
            <person name="Grigoriev I.V."/>
            <person name="Minto R.E."/>
            <person name="Hibbett D.S."/>
        </authorList>
    </citation>
    <scope>NUCLEOTIDE SEQUENCE [LARGE SCALE GENOMIC DNA]</scope>
    <source>
        <strain evidence="1 2">FP15055 ss-10</strain>
    </source>
</reference>
<proteinExistence type="predicted"/>
<dbReference type="InterPro" id="IPR015943">
    <property type="entry name" value="WD40/YVTN_repeat-like_dom_sf"/>
</dbReference>
<evidence type="ECO:0000313" key="2">
    <source>
        <dbReference type="Proteomes" id="UP000054007"/>
    </source>
</evidence>
<evidence type="ECO:0008006" key="3">
    <source>
        <dbReference type="Google" id="ProtNLM"/>
    </source>
</evidence>
<dbReference type="InterPro" id="IPR036322">
    <property type="entry name" value="WD40_repeat_dom_sf"/>
</dbReference>
<keyword evidence="2" id="KW-1185">Reference proteome</keyword>
<gene>
    <name evidence="1" type="ORF">CYLTODRAFT_460034</name>
</gene>
<name>A0A0D7ATC4_9AGAR</name>
<dbReference type="Proteomes" id="UP000054007">
    <property type="component" value="Unassembled WGS sequence"/>
</dbReference>
<organism evidence="1 2">
    <name type="scientific">Cylindrobasidium torrendii FP15055 ss-10</name>
    <dbReference type="NCBI Taxonomy" id="1314674"/>
    <lineage>
        <taxon>Eukaryota</taxon>
        <taxon>Fungi</taxon>
        <taxon>Dikarya</taxon>
        <taxon>Basidiomycota</taxon>
        <taxon>Agaricomycotina</taxon>
        <taxon>Agaricomycetes</taxon>
        <taxon>Agaricomycetidae</taxon>
        <taxon>Agaricales</taxon>
        <taxon>Marasmiineae</taxon>
        <taxon>Physalacriaceae</taxon>
        <taxon>Cylindrobasidium</taxon>
    </lineage>
</organism>
<sequence>MTEPLVLDATLVWDTHLQLEAAIQNLAVSPKERLLAISAGTEFAILDMSTGYRLFSISNPSTVTAMTWLDPSSCIYGMEGGRVVVAHLQSMPTGHERCPITVSGFQTAGRVMCLASKGESLAIATDKSIEWWTYQQRAPDDGASPWIFQREHAAHDIIYSHLAWSASSDKLYAGAYGKYICWDVRAGRLVAQHIINEQILCVDADADYLITFVMRNQVPYLICRKLRTSEFVAEHNAGGIADSSLSPHTVVLCGRNICILNTGHVAYWDFCQRSSRNLQFTGVTSQDALTVSVDTKDENPRVFTSPTMRPRLTFPEFVAVGFAHSVRVYHGGLVDARRDTKGEQRTLQALSYAQTYKFPGNFGQRLYWAYL</sequence>
<dbReference type="EMBL" id="KN881003">
    <property type="protein sequence ID" value="KIY61235.1"/>
    <property type="molecule type" value="Genomic_DNA"/>
</dbReference>
<accession>A0A0D7ATC4</accession>